<comment type="subcellular location">
    <subcellularLocation>
        <location evidence="1">Cytoplasm</location>
    </subcellularLocation>
</comment>
<keyword evidence="5" id="KW-0238">DNA-binding</keyword>
<dbReference type="Pfam" id="PF00486">
    <property type="entry name" value="Trans_reg_C"/>
    <property type="match status" value="1"/>
</dbReference>
<dbReference type="SUPFAM" id="SSF52172">
    <property type="entry name" value="CheY-like"/>
    <property type="match status" value="1"/>
</dbReference>
<dbReference type="GO" id="GO:0000156">
    <property type="term" value="F:phosphorelay response regulator activity"/>
    <property type="evidence" value="ECO:0007669"/>
    <property type="project" value="TreeGrafter"/>
</dbReference>
<dbReference type="GO" id="GO:0032993">
    <property type="term" value="C:protein-DNA complex"/>
    <property type="evidence" value="ECO:0007669"/>
    <property type="project" value="TreeGrafter"/>
</dbReference>
<dbReference type="CDD" id="cd00383">
    <property type="entry name" value="trans_reg_C"/>
    <property type="match status" value="1"/>
</dbReference>
<evidence type="ECO:0000256" key="4">
    <source>
        <dbReference type="ARBA" id="ARBA00023015"/>
    </source>
</evidence>
<dbReference type="PROSITE" id="PS50110">
    <property type="entry name" value="RESPONSE_REGULATORY"/>
    <property type="match status" value="1"/>
</dbReference>
<reference evidence="7 8" key="1">
    <citation type="submission" date="2015-12" db="EMBL/GenBank/DDBJ databases">
        <title>Genome sequence of Aneurinibacillus soli.</title>
        <authorList>
            <person name="Lee J.S."/>
            <person name="Lee K.C."/>
            <person name="Kim K.K."/>
            <person name="Lee B.W."/>
        </authorList>
    </citation>
    <scope>NUCLEOTIDE SEQUENCE [LARGE SCALE GENOMIC DNA]</scope>
    <source>
        <strain evidence="7 8">CB4</strain>
    </source>
</reference>
<sequence length="230" mass="25916">MKSILIVDDEEKIREVVVSYLEKEGFRTVEAQTGLSALQVVKEEAVDLVVLDLMLPDISGEEVCQQIRKISSVPVLMLTAKVAEEDRVIGLTLGADDYVIKPFSPKELVARVKAILRRSSEQNLLADRISFSNGELVIDTAQQMIVKHGDSINLTPNEYKLLVVLARHPQRSFTREELIEKVFGYSYEGDARTIDQHIKNLRQKIEPDPKQPKYVCTVYGTGYKFVGDHG</sequence>
<dbReference type="InterPro" id="IPR001867">
    <property type="entry name" value="OmpR/PhoB-type_DNA-bd"/>
</dbReference>
<keyword evidence="4" id="KW-0805">Transcription regulation</keyword>
<dbReference type="EMBL" id="AP017312">
    <property type="protein sequence ID" value="BAU28356.1"/>
    <property type="molecule type" value="Genomic_DNA"/>
</dbReference>
<dbReference type="PROSITE" id="PS51755">
    <property type="entry name" value="OMPR_PHOB"/>
    <property type="match status" value="1"/>
</dbReference>
<evidence type="ECO:0000256" key="6">
    <source>
        <dbReference type="ARBA" id="ARBA00023163"/>
    </source>
</evidence>
<dbReference type="Gene3D" id="3.40.50.2300">
    <property type="match status" value="1"/>
</dbReference>
<evidence type="ECO:0000256" key="5">
    <source>
        <dbReference type="ARBA" id="ARBA00023125"/>
    </source>
</evidence>
<dbReference type="Proteomes" id="UP000217696">
    <property type="component" value="Chromosome"/>
</dbReference>
<keyword evidence="2" id="KW-0597">Phosphoprotein</keyword>
<evidence type="ECO:0000256" key="1">
    <source>
        <dbReference type="ARBA" id="ARBA00004496"/>
    </source>
</evidence>
<keyword evidence="6" id="KW-0804">Transcription</keyword>
<dbReference type="InterPro" id="IPR039420">
    <property type="entry name" value="WalR-like"/>
</dbReference>
<evidence type="ECO:0000313" key="7">
    <source>
        <dbReference type="EMBL" id="BAU28356.1"/>
    </source>
</evidence>
<dbReference type="GO" id="GO:0000976">
    <property type="term" value="F:transcription cis-regulatory region binding"/>
    <property type="evidence" value="ECO:0007669"/>
    <property type="project" value="TreeGrafter"/>
</dbReference>
<dbReference type="FunFam" id="3.40.50.2300:FF:000001">
    <property type="entry name" value="DNA-binding response regulator PhoB"/>
    <property type="match status" value="1"/>
</dbReference>
<evidence type="ECO:0000256" key="2">
    <source>
        <dbReference type="ARBA" id="ARBA00022553"/>
    </source>
</evidence>
<dbReference type="Pfam" id="PF00072">
    <property type="entry name" value="Response_reg"/>
    <property type="match status" value="1"/>
</dbReference>
<keyword evidence="8" id="KW-1185">Reference proteome</keyword>
<dbReference type="SMART" id="SM00862">
    <property type="entry name" value="Trans_reg_C"/>
    <property type="match status" value="1"/>
</dbReference>
<dbReference type="SUPFAM" id="SSF46894">
    <property type="entry name" value="C-terminal effector domain of the bipartite response regulators"/>
    <property type="match status" value="1"/>
</dbReference>
<dbReference type="FunFam" id="1.10.10.10:FF:000018">
    <property type="entry name" value="DNA-binding response regulator ResD"/>
    <property type="match status" value="1"/>
</dbReference>
<dbReference type="PANTHER" id="PTHR48111">
    <property type="entry name" value="REGULATOR OF RPOS"/>
    <property type="match status" value="1"/>
</dbReference>
<dbReference type="GO" id="GO:0005829">
    <property type="term" value="C:cytosol"/>
    <property type="evidence" value="ECO:0007669"/>
    <property type="project" value="TreeGrafter"/>
</dbReference>
<organism evidence="7 8">
    <name type="scientific">Aneurinibacillus soli</name>
    <dbReference type="NCBI Taxonomy" id="1500254"/>
    <lineage>
        <taxon>Bacteria</taxon>
        <taxon>Bacillati</taxon>
        <taxon>Bacillota</taxon>
        <taxon>Bacilli</taxon>
        <taxon>Bacillales</taxon>
        <taxon>Paenibacillaceae</taxon>
        <taxon>Aneurinibacillus group</taxon>
        <taxon>Aneurinibacillus</taxon>
    </lineage>
</organism>
<dbReference type="AlphaFoldDB" id="A0A0U4NHY9"/>
<proteinExistence type="predicted"/>
<name>A0A0U4NHY9_9BACL</name>
<accession>A0A0U4NHY9</accession>
<dbReference type="OrthoDB" id="9802426at2"/>
<evidence type="ECO:0000313" key="8">
    <source>
        <dbReference type="Proteomes" id="UP000217696"/>
    </source>
</evidence>
<evidence type="ECO:0000256" key="3">
    <source>
        <dbReference type="ARBA" id="ARBA00023012"/>
    </source>
</evidence>
<dbReference type="PANTHER" id="PTHR48111:SF73">
    <property type="entry name" value="ALKALINE PHOSPHATASE SYNTHESIS TRANSCRIPTIONAL REGULATORY PROTEIN PHOP"/>
    <property type="match status" value="1"/>
</dbReference>
<dbReference type="Gene3D" id="1.10.10.10">
    <property type="entry name" value="Winged helix-like DNA-binding domain superfamily/Winged helix DNA-binding domain"/>
    <property type="match status" value="1"/>
</dbReference>
<dbReference type="InterPro" id="IPR036388">
    <property type="entry name" value="WH-like_DNA-bd_sf"/>
</dbReference>
<dbReference type="RefSeq" id="WP_096466119.1">
    <property type="nucleotide sequence ID" value="NZ_AP017312.1"/>
</dbReference>
<dbReference type="GO" id="GO:0006355">
    <property type="term" value="P:regulation of DNA-templated transcription"/>
    <property type="evidence" value="ECO:0007669"/>
    <property type="project" value="InterPro"/>
</dbReference>
<dbReference type="KEGG" id="asoc:CB4_02530"/>
<dbReference type="Gene3D" id="6.10.250.690">
    <property type="match status" value="1"/>
</dbReference>
<keyword evidence="3" id="KW-0902">Two-component regulatory system</keyword>
<dbReference type="InterPro" id="IPR011006">
    <property type="entry name" value="CheY-like_superfamily"/>
</dbReference>
<dbReference type="InterPro" id="IPR001789">
    <property type="entry name" value="Sig_transdc_resp-reg_receiver"/>
</dbReference>
<gene>
    <name evidence="7" type="primary">regX3</name>
    <name evidence="7" type="ORF">CB4_02530</name>
</gene>
<dbReference type="SMART" id="SM00448">
    <property type="entry name" value="REC"/>
    <property type="match status" value="1"/>
</dbReference>
<protein>
    <submittedName>
        <fullName evidence="7">Sensory transduction protein regX3</fullName>
    </submittedName>
</protein>
<dbReference type="InterPro" id="IPR016032">
    <property type="entry name" value="Sig_transdc_resp-reg_C-effctor"/>
</dbReference>